<dbReference type="AlphaFoldDB" id="A0A517NAA8"/>
<name>A0A517NAA8_9BACT</name>
<evidence type="ECO:0000313" key="3">
    <source>
        <dbReference type="Proteomes" id="UP000318538"/>
    </source>
</evidence>
<sequence>MKWNARDWFGVWGGSTSWMIILACFLFWFHQPLLAALVAGCCICSNSVALVLWARRAKLSLYRANLLMLGVLAITVPLAWYSTMIFASTAALEAMNWPTSKIINIVPLFAAPLMALVLHFRLRPRLTDESDSQIPNTGGQRLR</sequence>
<feature type="transmembrane region" description="Helical" evidence="1">
    <location>
        <begin position="102"/>
        <end position="120"/>
    </location>
</feature>
<feature type="transmembrane region" description="Helical" evidence="1">
    <location>
        <begin position="9"/>
        <end position="28"/>
    </location>
</feature>
<dbReference type="Proteomes" id="UP000318538">
    <property type="component" value="Chromosome"/>
</dbReference>
<gene>
    <name evidence="2" type="ORF">K227x_23340</name>
</gene>
<evidence type="ECO:0000313" key="2">
    <source>
        <dbReference type="EMBL" id="QDT03948.1"/>
    </source>
</evidence>
<feature type="transmembrane region" description="Helical" evidence="1">
    <location>
        <begin position="34"/>
        <end position="54"/>
    </location>
</feature>
<feature type="transmembrane region" description="Helical" evidence="1">
    <location>
        <begin position="66"/>
        <end position="90"/>
    </location>
</feature>
<protein>
    <submittedName>
        <fullName evidence="2">Uncharacterized protein</fullName>
    </submittedName>
</protein>
<reference evidence="2 3" key="1">
    <citation type="submission" date="2019-02" db="EMBL/GenBank/DDBJ databases">
        <title>Deep-cultivation of Planctomycetes and their phenomic and genomic characterization uncovers novel biology.</title>
        <authorList>
            <person name="Wiegand S."/>
            <person name="Jogler M."/>
            <person name="Boedeker C."/>
            <person name="Pinto D."/>
            <person name="Vollmers J."/>
            <person name="Rivas-Marin E."/>
            <person name="Kohn T."/>
            <person name="Peeters S.H."/>
            <person name="Heuer A."/>
            <person name="Rast P."/>
            <person name="Oberbeckmann S."/>
            <person name="Bunk B."/>
            <person name="Jeske O."/>
            <person name="Meyerdierks A."/>
            <person name="Storesund J.E."/>
            <person name="Kallscheuer N."/>
            <person name="Luecker S."/>
            <person name="Lage O.M."/>
            <person name="Pohl T."/>
            <person name="Merkel B.J."/>
            <person name="Hornburger P."/>
            <person name="Mueller R.-W."/>
            <person name="Bruemmer F."/>
            <person name="Labrenz M."/>
            <person name="Spormann A.M."/>
            <person name="Op den Camp H."/>
            <person name="Overmann J."/>
            <person name="Amann R."/>
            <person name="Jetten M.S.M."/>
            <person name="Mascher T."/>
            <person name="Medema M.H."/>
            <person name="Devos D.P."/>
            <person name="Kaster A.-K."/>
            <person name="Ovreas L."/>
            <person name="Rohde M."/>
            <person name="Galperin M.Y."/>
            <person name="Jogler C."/>
        </authorList>
    </citation>
    <scope>NUCLEOTIDE SEQUENCE [LARGE SCALE GENOMIC DNA]</scope>
    <source>
        <strain evidence="2 3">K22_7</strain>
    </source>
</reference>
<keyword evidence="1" id="KW-0472">Membrane</keyword>
<dbReference type="EMBL" id="CP036525">
    <property type="protein sequence ID" value="QDT03948.1"/>
    <property type="molecule type" value="Genomic_DNA"/>
</dbReference>
<evidence type="ECO:0000256" key="1">
    <source>
        <dbReference type="SAM" id="Phobius"/>
    </source>
</evidence>
<dbReference type="PROSITE" id="PS51257">
    <property type="entry name" value="PROKAR_LIPOPROTEIN"/>
    <property type="match status" value="1"/>
</dbReference>
<organism evidence="2 3">
    <name type="scientific">Rubripirellula lacrimiformis</name>
    <dbReference type="NCBI Taxonomy" id="1930273"/>
    <lineage>
        <taxon>Bacteria</taxon>
        <taxon>Pseudomonadati</taxon>
        <taxon>Planctomycetota</taxon>
        <taxon>Planctomycetia</taxon>
        <taxon>Pirellulales</taxon>
        <taxon>Pirellulaceae</taxon>
        <taxon>Rubripirellula</taxon>
    </lineage>
</organism>
<dbReference type="KEGG" id="rlc:K227x_23340"/>
<proteinExistence type="predicted"/>
<accession>A0A517NAA8</accession>
<keyword evidence="1" id="KW-0812">Transmembrane</keyword>
<keyword evidence="1" id="KW-1133">Transmembrane helix</keyword>
<keyword evidence="3" id="KW-1185">Reference proteome</keyword>